<sequence>MIKSFKTALGVLFLSALVGCTPNPKSGWGFTLPEGDAERGKATFVALQCNGCHTVDGVELDASVSEDVTTVALGGKKGYVVTYGDLVTSIINPSHRFALGYKSDEIQEGEVSKMRSYNDEMTVTQLADLVTFLQQHYEVEIYVPTPFVPYY</sequence>
<feature type="domain" description="Cytochrome c" evidence="5">
    <location>
        <begin position="35"/>
        <end position="137"/>
    </location>
</feature>
<evidence type="ECO:0000256" key="1">
    <source>
        <dbReference type="ARBA" id="ARBA00022617"/>
    </source>
</evidence>
<dbReference type="Gene3D" id="1.10.760.10">
    <property type="entry name" value="Cytochrome c-like domain"/>
    <property type="match status" value="1"/>
</dbReference>
<dbReference type="InterPro" id="IPR009056">
    <property type="entry name" value="Cyt_c-like_dom"/>
</dbReference>
<accession>A0ABX5XIZ2</accession>
<evidence type="ECO:0000256" key="3">
    <source>
        <dbReference type="ARBA" id="ARBA00023004"/>
    </source>
</evidence>
<proteinExistence type="predicted"/>
<evidence type="ECO:0000256" key="4">
    <source>
        <dbReference type="PROSITE-ProRule" id="PRU00433"/>
    </source>
</evidence>
<dbReference type="RefSeq" id="WP_145207665.1">
    <property type="nucleotide sequence ID" value="NZ_CP036432.1"/>
</dbReference>
<dbReference type="SUPFAM" id="SSF46626">
    <property type="entry name" value="Cytochrome c"/>
    <property type="match status" value="1"/>
</dbReference>
<keyword evidence="1 4" id="KW-0349">Heme</keyword>
<dbReference type="InterPro" id="IPR036909">
    <property type="entry name" value="Cyt_c-like_dom_sf"/>
</dbReference>
<name>A0ABX5XIZ2_9BACT</name>
<protein>
    <recommendedName>
        <fullName evidence="5">Cytochrome c domain-containing protein</fullName>
    </recommendedName>
</protein>
<evidence type="ECO:0000256" key="2">
    <source>
        <dbReference type="ARBA" id="ARBA00022723"/>
    </source>
</evidence>
<reference evidence="6 7" key="1">
    <citation type="submission" date="2019-02" db="EMBL/GenBank/DDBJ databases">
        <title>Deep-cultivation of Planctomycetes and their phenomic and genomic characterization uncovers novel biology.</title>
        <authorList>
            <person name="Wiegand S."/>
            <person name="Jogler M."/>
            <person name="Boedeker C."/>
            <person name="Pinto D."/>
            <person name="Vollmers J."/>
            <person name="Rivas-Marin E."/>
            <person name="Kohn T."/>
            <person name="Peeters S.H."/>
            <person name="Heuer A."/>
            <person name="Rast P."/>
            <person name="Oberbeckmann S."/>
            <person name="Bunk B."/>
            <person name="Jeske O."/>
            <person name="Meyerdierks A."/>
            <person name="Storesund J.E."/>
            <person name="Kallscheuer N."/>
            <person name="Luecker S."/>
            <person name="Lage O.M."/>
            <person name="Pohl T."/>
            <person name="Merkel B.J."/>
            <person name="Hornburger P."/>
            <person name="Mueller R.-W."/>
            <person name="Bruemmer F."/>
            <person name="Labrenz M."/>
            <person name="Spormann A.M."/>
            <person name="Op den Camp H."/>
            <person name="Overmann J."/>
            <person name="Amann R."/>
            <person name="Jetten M.S.M."/>
            <person name="Mascher T."/>
            <person name="Medema M.H."/>
            <person name="Devos D.P."/>
            <person name="Kaster A.-K."/>
            <person name="Ovreas L."/>
            <person name="Rohde M."/>
            <person name="Galperin M.Y."/>
            <person name="Jogler C."/>
        </authorList>
    </citation>
    <scope>NUCLEOTIDE SEQUENCE [LARGE SCALE GENOMIC DNA]</scope>
    <source>
        <strain evidence="6 7">TBK1r</strain>
    </source>
</reference>
<keyword evidence="2 4" id="KW-0479">Metal-binding</keyword>
<gene>
    <name evidence="6" type="ORF">TBK1r_08690</name>
</gene>
<dbReference type="Proteomes" id="UP000318081">
    <property type="component" value="Chromosome"/>
</dbReference>
<dbReference type="EMBL" id="CP036432">
    <property type="protein sequence ID" value="QDV81945.1"/>
    <property type="molecule type" value="Genomic_DNA"/>
</dbReference>
<evidence type="ECO:0000313" key="6">
    <source>
        <dbReference type="EMBL" id="QDV81945.1"/>
    </source>
</evidence>
<dbReference type="Pfam" id="PF00034">
    <property type="entry name" value="Cytochrom_C"/>
    <property type="match status" value="1"/>
</dbReference>
<keyword evidence="7" id="KW-1185">Reference proteome</keyword>
<dbReference type="PROSITE" id="PS51007">
    <property type="entry name" value="CYTC"/>
    <property type="match status" value="1"/>
</dbReference>
<evidence type="ECO:0000259" key="5">
    <source>
        <dbReference type="PROSITE" id="PS51007"/>
    </source>
</evidence>
<keyword evidence="3 4" id="KW-0408">Iron</keyword>
<evidence type="ECO:0000313" key="7">
    <source>
        <dbReference type="Proteomes" id="UP000318081"/>
    </source>
</evidence>
<organism evidence="6 7">
    <name type="scientific">Stieleria magnilauensis</name>
    <dbReference type="NCBI Taxonomy" id="2527963"/>
    <lineage>
        <taxon>Bacteria</taxon>
        <taxon>Pseudomonadati</taxon>
        <taxon>Planctomycetota</taxon>
        <taxon>Planctomycetia</taxon>
        <taxon>Pirellulales</taxon>
        <taxon>Pirellulaceae</taxon>
        <taxon>Stieleria</taxon>
    </lineage>
</organism>
<dbReference type="PROSITE" id="PS51257">
    <property type="entry name" value="PROKAR_LIPOPROTEIN"/>
    <property type="match status" value="1"/>
</dbReference>